<keyword evidence="2" id="KW-1185">Reference proteome</keyword>
<reference evidence="1" key="1">
    <citation type="journal article" date="2020" name="New Phytol.">
        <title>Comparative genomics reveals dynamic genome evolution in host specialist ectomycorrhizal fungi.</title>
        <authorList>
            <person name="Lofgren L.A."/>
            <person name="Nguyen N.H."/>
            <person name="Vilgalys R."/>
            <person name="Ruytinx J."/>
            <person name="Liao H.L."/>
            <person name="Branco S."/>
            <person name="Kuo A."/>
            <person name="LaButti K."/>
            <person name="Lipzen A."/>
            <person name="Andreopoulos W."/>
            <person name="Pangilinan J."/>
            <person name="Riley R."/>
            <person name="Hundley H."/>
            <person name="Na H."/>
            <person name="Barry K."/>
            <person name="Grigoriev I.V."/>
            <person name="Stajich J.E."/>
            <person name="Kennedy P.G."/>
        </authorList>
    </citation>
    <scope>NUCLEOTIDE SEQUENCE</scope>
    <source>
        <strain evidence="1">MN1</strain>
    </source>
</reference>
<dbReference type="RefSeq" id="XP_041187491.1">
    <property type="nucleotide sequence ID" value="XM_041331743.1"/>
</dbReference>
<name>A0A9P7DXZ0_9AGAM</name>
<evidence type="ECO:0000313" key="2">
    <source>
        <dbReference type="Proteomes" id="UP000807769"/>
    </source>
</evidence>
<comment type="caution">
    <text evidence="1">The sequence shown here is derived from an EMBL/GenBank/DDBJ whole genome shotgun (WGS) entry which is preliminary data.</text>
</comment>
<dbReference type="EMBL" id="JABBWG010000050">
    <property type="protein sequence ID" value="KAG1805850.1"/>
    <property type="molecule type" value="Genomic_DNA"/>
</dbReference>
<dbReference type="GeneID" id="64625760"/>
<dbReference type="OrthoDB" id="2613383at2759"/>
<protein>
    <submittedName>
        <fullName evidence="1">Uncharacterized protein</fullName>
    </submittedName>
</protein>
<organism evidence="1 2">
    <name type="scientific">Suillus subaureus</name>
    <dbReference type="NCBI Taxonomy" id="48587"/>
    <lineage>
        <taxon>Eukaryota</taxon>
        <taxon>Fungi</taxon>
        <taxon>Dikarya</taxon>
        <taxon>Basidiomycota</taxon>
        <taxon>Agaricomycotina</taxon>
        <taxon>Agaricomycetes</taxon>
        <taxon>Agaricomycetidae</taxon>
        <taxon>Boletales</taxon>
        <taxon>Suillineae</taxon>
        <taxon>Suillaceae</taxon>
        <taxon>Suillus</taxon>
    </lineage>
</organism>
<evidence type="ECO:0000313" key="1">
    <source>
        <dbReference type="EMBL" id="KAG1805850.1"/>
    </source>
</evidence>
<dbReference type="Proteomes" id="UP000807769">
    <property type="component" value="Unassembled WGS sequence"/>
</dbReference>
<accession>A0A9P7DXZ0</accession>
<sequence length="89" mass="10180">MRSATKYVNRERVGTKSLHVCASLLSGNGKQFPLRPAYATMFNDCQGLTLRRAILDLRTDVFAHGQLYTALFRARNRRDIQALFSHTHK</sequence>
<gene>
    <name evidence="1" type="ORF">BJ212DRAFT_1283206</name>
</gene>
<dbReference type="SUPFAM" id="SSF52540">
    <property type="entry name" value="P-loop containing nucleoside triphosphate hydrolases"/>
    <property type="match status" value="1"/>
</dbReference>
<proteinExistence type="predicted"/>
<dbReference type="InterPro" id="IPR027417">
    <property type="entry name" value="P-loop_NTPase"/>
</dbReference>
<dbReference type="AlphaFoldDB" id="A0A9P7DXZ0"/>